<dbReference type="HOGENOM" id="CLU_1475777_0_0_1"/>
<gene>
    <name evidence="2" type="ORF">PHSY_001588</name>
</gene>
<evidence type="ECO:0000313" key="3">
    <source>
        <dbReference type="Proteomes" id="UP000014071"/>
    </source>
</evidence>
<keyword evidence="3" id="KW-1185">Reference proteome</keyword>
<sequence length="183" mass="20321">MLTFCLFLLATLAVLTATAQALYSQGADLWEVLKSSSKCLKGFVSHQDDYTSCSELTMVEDVSFTWNPDSDMTILLVGDRLTLSNGSKNTGDAEAPSLLTERAQNICGNEGRQQRDIGDCRARQSIKWPMSAHNCLNAGGKYYSCITFTWTPNSPKNPPIRVPHYHCERIQNWISGEKGECFA</sequence>
<protein>
    <submittedName>
        <fullName evidence="2">Uncharacterized protein</fullName>
    </submittedName>
</protein>
<dbReference type="GeneID" id="24106885"/>
<evidence type="ECO:0000256" key="1">
    <source>
        <dbReference type="SAM" id="SignalP"/>
    </source>
</evidence>
<organism evidence="2 3">
    <name type="scientific">Pseudozyma hubeiensis (strain SY62)</name>
    <name type="common">Yeast</name>
    <dbReference type="NCBI Taxonomy" id="1305764"/>
    <lineage>
        <taxon>Eukaryota</taxon>
        <taxon>Fungi</taxon>
        <taxon>Dikarya</taxon>
        <taxon>Basidiomycota</taxon>
        <taxon>Ustilaginomycotina</taxon>
        <taxon>Ustilaginomycetes</taxon>
        <taxon>Ustilaginales</taxon>
        <taxon>Ustilaginaceae</taxon>
        <taxon>Pseudozyma</taxon>
    </lineage>
</organism>
<dbReference type="Proteomes" id="UP000014071">
    <property type="component" value="Unassembled WGS sequence"/>
</dbReference>
<dbReference type="EMBL" id="DF238781">
    <property type="protein sequence ID" value="GAC94019.1"/>
    <property type="molecule type" value="Genomic_DNA"/>
</dbReference>
<evidence type="ECO:0000313" key="2">
    <source>
        <dbReference type="EMBL" id="GAC94019.1"/>
    </source>
</evidence>
<feature type="signal peptide" evidence="1">
    <location>
        <begin position="1"/>
        <end position="21"/>
    </location>
</feature>
<dbReference type="OrthoDB" id="2882365at2759"/>
<feature type="chain" id="PRO_5004487276" evidence="1">
    <location>
        <begin position="22"/>
        <end position="183"/>
    </location>
</feature>
<reference evidence="3" key="1">
    <citation type="journal article" date="2013" name="Genome Announc.">
        <title>Draft genome sequence of the basidiomycetous yeast-like fungus Pseudozyma hubeiensis SY62, which produces an abundant amount of the biosurfactant mannosylerythritol lipids.</title>
        <authorList>
            <person name="Konishi M."/>
            <person name="Hatada Y."/>
            <person name="Horiuchi J."/>
        </authorList>
    </citation>
    <scope>NUCLEOTIDE SEQUENCE [LARGE SCALE GENOMIC DNA]</scope>
    <source>
        <strain evidence="3">SY62</strain>
    </source>
</reference>
<dbReference type="RefSeq" id="XP_012187606.1">
    <property type="nucleotide sequence ID" value="XM_012332216.1"/>
</dbReference>
<proteinExistence type="predicted"/>
<name>R9NZ41_PSEHS</name>
<dbReference type="AlphaFoldDB" id="R9NZ41"/>
<accession>R9NZ41</accession>
<keyword evidence="1" id="KW-0732">Signal</keyword>